<protein>
    <submittedName>
        <fullName evidence="3">Mandelamide amidase</fullName>
    </submittedName>
</protein>
<reference evidence="4" key="1">
    <citation type="submission" date="2017-09" db="EMBL/GenBank/DDBJ databases">
        <authorList>
            <person name="Varghese N."/>
            <person name="Submissions S."/>
        </authorList>
    </citation>
    <scope>NUCLEOTIDE SEQUENCE [LARGE SCALE GENOMIC DNA]</scope>
    <source>
        <strain evidence="4">CGMCC 4.6857</strain>
    </source>
</reference>
<sequence>MTTLHQEPAGGGELAGIPFAVKDNIDVAGTPTTAGSPLLAGAVAEVDAGVVSALRAAGAVVAGKTNMHELALGITSNNTAYGPVRNPHDPERVAGGSSGGSAATVALGTVPFSLGTDTGASVTLPASFCGVVGFRPSTGRYPGDGVVMISTTRDTVGLHARTVADVRRVDRVITSSRPAADRPGLAGVRLGVLRGRFHDIDPRAGAVLSAALDTLAEAGAELVDLDLTDDLALAGEAGLPIVLFETLRLLRARTTKSFDAVASPDVKGIMQIMVDEPVSPADYERHRAQRWRLRQAYAGLFESSGADALIAPTTHVLPPRVGEDVTFEHNGHHVPTFATSIRNAAPGTVSGVPMLSLPAGRTEDGLPVGLTLEGPVFEDPALLAVAEAVEKALGRGL</sequence>
<dbReference type="InterPro" id="IPR023631">
    <property type="entry name" value="Amidase_dom"/>
</dbReference>
<name>A0A285JVV6_9ACTN</name>
<evidence type="ECO:0000256" key="1">
    <source>
        <dbReference type="ARBA" id="ARBA00009199"/>
    </source>
</evidence>
<dbReference type="InterPro" id="IPR036928">
    <property type="entry name" value="AS_sf"/>
</dbReference>
<dbReference type="Proteomes" id="UP000219612">
    <property type="component" value="Unassembled WGS sequence"/>
</dbReference>
<dbReference type="InterPro" id="IPR000120">
    <property type="entry name" value="Amidase"/>
</dbReference>
<evidence type="ECO:0000259" key="2">
    <source>
        <dbReference type="Pfam" id="PF01425"/>
    </source>
</evidence>
<dbReference type="SUPFAM" id="SSF75304">
    <property type="entry name" value="Amidase signature (AS) enzymes"/>
    <property type="match status" value="1"/>
</dbReference>
<evidence type="ECO:0000313" key="3">
    <source>
        <dbReference type="EMBL" id="SNY64173.1"/>
    </source>
</evidence>
<feature type="domain" description="Amidase" evidence="2">
    <location>
        <begin position="11"/>
        <end position="383"/>
    </location>
</feature>
<dbReference type="Gene3D" id="3.90.1300.10">
    <property type="entry name" value="Amidase signature (AS) domain"/>
    <property type="match status" value="1"/>
</dbReference>
<dbReference type="PANTHER" id="PTHR11895:SF7">
    <property type="entry name" value="GLUTAMYL-TRNA(GLN) AMIDOTRANSFERASE SUBUNIT A, MITOCHONDRIAL"/>
    <property type="match status" value="1"/>
</dbReference>
<dbReference type="AlphaFoldDB" id="A0A285JVV6"/>
<keyword evidence="4" id="KW-1185">Reference proteome</keyword>
<dbReference type="Pfam" id="PF01425">
    <property type="entry name" value="Amidase"/>
    <property type="match status" value="1"/>
</dbReference>
<dbReference type="EMBL" id="OBDY01000026">
    <property type="protein sequence ID" value="SNY64173.1"/>
    <property type="molecule type" value="Genomic_DNA"/>
</dbReference>
<organism evidence="3 4">
    <name type="scientific">Paractinoplanes atraurantiacus</name>
    <dbReference type="NCBI Taxonomy" id="1036182"/>
    <lineage>
        <taxon>Bacteria</taxon>
        <taxon>Bacillati</taxon>
        <taxon>Actinomycetota</taxon>
        <taxon>Actinomycetes</taxon>
        <taxon>Micromonosporales</taxon>
        <taxon>Micromonosporaceae</taxon>
        <taxon>Paractinoplanes</taxon>
    </lineage>
</organism>
<comment type="similarity">
    <text evidence="1">Belongs to the amidase family.</text>
</comment>
<accession>A0A285JVV6</accession>
<proteinExistence type="inferred from homology"/>
<dbReference type="GO" id="GO:0003824">
    <property type="term" value="F:catalytic activity"/>
    <property type="evidence" value="ECO:0007669"/>
    <property type="project" value="InterPro"/>
</dbReference>
<evidence type="ECO:0000313" key="4">
    <source>
        <dbReference type="Proteomes" id="UP000219612"/>
    </source>
</evidence>
<gene>
    <name evidence="3" type="ORF">SAMN05421748_12658</name>
</gene>
<dbReference type="PANTHER" id="PTHR11895">
    <property type="entry name" value="TRANSAMIDASE"/>
    <property type="match status" value="1"/>
</dbReference>